<proteinExistence type="predicted"/>
<sequence length="468" mass="51045">MPLDISRHFAAAGPDPLVSAFAKRRAVMPFRGRHRVEPEEAEQRYAAVMAEDVPAKGRLAYVHVPFCANHCLFCGFYANAYTPAAGSAYVDLVIRDIERESEAANVRAGEIDAVYLGGGTPTALSAKELSRLIGVLRARLPLAADCEITVEGRIIHFDEDKIDACIEAGANRFSIGVQSFDTAVRRRLGRRSSRQEAIAFLEMLNGKEGAASVIDLMYGLPNQTLSVWQSDLETAAELSPDGLDIYGLNLIPGLPLARAIERGKFPHAPPLAERGAYYDAGVRFFLQKGWRQISNNHFASSTLERNRYNRMTKEGAECLAYGAGAGGSIGGLGFGICSDLETFGAAIARARKPIGMLMQSDDLQPLRNYVAGSFEAGSFDLSGLDHLAGVELSEVLLPLAEQWRDAGLLALSGPRFDLTIAGRFWYSNLISAFYDVIEAERLPEADNAPHSHHHKGKDNEQTRRNHPA</sequence>
<dbReference type="SFLD" id="SFLDG01065">
    <property type="entry name" value="anaerobic_coproporphyrinogen-I"/>
    <property type="match status" value="1"/>
</dbReference>
<protein>
    <submittedName>
        <fullName evidence="8">Oxygen-independent coproporphyrinogen-3 oxidase</fullName>
        <ecNumber evidence="8">1.3.98.3</ecNumber>
    </submittedName>
</protein>
<evidence type="ECO:0000313" key="8">
    <source>
        <dbReference type="EMBL" id="MBB4120325.1"/>
    </source>
</evidence>
<dbReference type="InterPro" id="IPR058240">
    <property type="entry name" value="rSAM_sf"/>
</dbReference>
<dbReference type="InterPro" id="IPR034505">
    <property type="entry name" value="Coproporphyrinogen-III_oxidase"/>
</dbReference>
<dbReference type="SMART" id="SM00729">
    <property type="entry name" value="Elp3"/>
    <property type="match status" value="1"/>
</dbReference>
<dbReference type="SUPFAM" id="SSF102114">
    <property type="entry name" value="Radical SAM enzymes"/>
    <property type="match status" value="1"/>
</dbReference>
<dbReference type="NCBIfam" id="TIGR04107">
    <property type="entry name" value="rSAM_HutW"/>
    <property type="match status" value="1"/>
</dbReference>
<dbReference type="GO" id="GO:0051989">
    <property type="term" value="F:coproporphyrinogen dehydrogenase activity"/>
    <property type="evidence" value="ECO:0007669"/>
    <property type="project" value="UniProtKB-EC"/>
</dbReference>
<dbReference type="GO" id="GO:0046872">
    <property type="term" value="F:metal ion binding"/>
    <property type="evidence" value="ECO:0007669"/>
    <property type="project" value="UniProtKB-KW"/>
</dbReference>
<keyword evidence="9" id="KW-1185">Reference proteome</keyword>
<dbReference type="Pfam" id="PF04055">
    <property type="entry name" value="Radical_SAM"/>
    <property type="match status" value="1"/>
</dbReference>
<dbReference type="Proteomes" id="UP000530571">
    <property type="component" value="Unassembled WGS sequence"/>
</dbReference>
<organism evidence="8 9">
    <name type="scientific">Martelella radicis</name>
    <dbReference type="NCBI Taxonomy" id="1397476"/>
    <lineage>
        <taxon>Bacteria</taxon>
        <taxon>Pseudomonadati</taxon>
        <taxon>Pseudomonadota</taxon>
        <taxon>Alphaproteobacteria</taxon>
        <taxon>Hyphomicrobiales</taxon>
        <taxon>Aurantimonadaceae</taxon>
        <taxon>Martelella</taxon>
    </lineage>
</organism>
<evidence type="ECO:0000313" key="9">
    <source>
        <dbReference type="Proteomes" id="UP000530571"/>
    </source>
</evidence>
<evidence type="ECO:0000256" key="5">
    <source>
        <dbReference type="ARBA" id="ARBA00023014"/>
    </source>
</evidence>
<keyword evidence="4" id="KW-0408">Iron</keyword>
<dbReference type="PANTHER" id="PTHR13932:SF9">
    <property type="entry name" value="COPROPORPHYRINOGEN III OXIDASE"/>
    <property type="match status" value="1"/>
</dbReference>
<name>A0A7W6P841_9HYPH</name>
<dbReference type="SFLD" id="SFLDF00311">
    <property type="entry name" value="heme_degradation_proteins_(Hut"/>
    <property type="match status" value="1"/>
</dbReference>
<evidence type="ECO:0000259" key="7">
    <source>
        <dbReference type="PROSITE" id="PS51918"/>
    </source>
</evidence>
<keyword evidence="5" id="KW-0411">Iron-sulfur</keyword>
<comment type="cofactor">
    <cofactor evidence="1">
        <name>[4Fe-4S] cluster</name>
        <dbReference type="ChEBI" id="CHEBI:49883"/>
    </cofactor>
</comment>
<dbReference type="CDD" id="cd01335">
    <property type="entry name" value="Radical_SAM"/>
    <property type="match status" value="1"/>
</dbReference>
<dbReference type="InterPro" id="IPR006638">
    <property type="entry name" value="Elp3/MiaA/NifB-like_rSAM"/>
</dbReference>
<dbReference type="PANTHER" id="PTHR13932">
    <property type="entry name" value="COPROPORPHYRINIGEN III OXIDASE"/>
    <property type="match status" value="1"/>
</dbReference>
<dbReference type="EMBL" id="JACIDZ010000001">
    <property type="protein sequence ID" value="MBB4120325.1"/>
    <property type="molecule type" value="Genomic_DNA"/>
</dbReference>
<keyword evidence="8" id="KW-0560">Oxidoreductase</keyword>
<dbReference type="GO" id="GO:0005737">
    <property type="term" value="C:cytoplasm"/>
    <property type="evidence" value="ECO:0007669"/>
    <property type="project" value="TreeGrafter"/>
</dbReference>
<dbReference type="SFLD" id="SFLDS00029">
    <property type="entry name" value="Radical_SAM"/>
    <property type="match status" value="1"/>
</dbReference>
<dbReference type="InterPro" id="IPR026332">
    <property type="entry name" value="HutW"/>
</dbReference>
<gene>
    <name evidence="8" type="ORF">GGR30_000220</name>
</gene>
<evidence type="ECO:0000256" key="4">
    <source>
        <dbReference type="ARBA" id="ARBA00023004"/>
    </source>
</evidence>
<dbReference type="Gene3D" id="3.20.20.70">
    <property type="entry name" value="Aldolase class I"/>
    <property type="match status" value="1"/>
</dbReference>
<feature type="region of interest" description="Disordered" evidence="6">
    <location>
        <begin position="445"/>
        <end position="468"/>
    </location>
</feature>
<feature type="compositionally biased region" description="Basic and acidic residues" evidence="6">
    <location>
        <begin position="457"/>
        <end position="468"/>
    </location>
</feature>
<evidence type="ECO:0000256" key="1">
    <source>
        <dbReference type="ARBA" id="ARBA00001966"/>
    </source>
</evidence>
<dbReference type="EC" id="1.3.98.3" evidence="8"/>
<keyword evidence="2" id="KW-0949">S-adenosyl-L-methionine</keyword>
<accession>A0A7W6P841</accession>
<comment type="caution">
    <text evidence="8">The sequence shown here is derived from an EMBL/GenBank/DDBJ whole genome shotgun (WGS) entry which is preliminary data.</text>
</comment>
<dbReference type="PROSITE" id="PS51918">
    <property type="entry name" value="RADICAL_SAM"/>
    <property type="match status" value="1"/>
</dbReference>
<evidence type="ECO:0000256" key="6">
    <source>
        <dbReference type="SAM" id="MobiDB-lite"/>
    </source>
</evidence>
<reference evidence="8 9" key="1">
    <citation type="submission" date="2020-08" db="EMBL/GenBank/DDBJ databases">
        <title>Genomic Encyclopedia of Type Strains, Phase IV (KMG-IV): sequencing the most valuable type-strain genomes for metagenomic binning, comparative biology and taxonomic classification.</title>
        <authorList>
            <person name="Goeker M."/>
        </authorList>
    </citation>
    <scope>NUCLEOTIDE SEQUENCE [LARGE SCALE GENOMIC DNA]</scope>
    <source>
        <strain evidence="8 9">DSM 28101</strain>
    </source>
</reference>
<evidence type="ECO:0000256" key="2">
    <source>
        <dbReference type="ARBA" id="ARBA00022691"/>
    </source>
</evidence>
<evidence type="ECO:0000256" key="3">
    <source>
        <dbReference type="ARBA" id="ARBA00022723"/>
    </source>
</evidence>
<dbReference type="SFLD" id="SFLDG01082">
    <property type="entry name" value="B12-binding_domain_containing"/>
    <property type="match status" value="1"/>
</dbReference>
<dbReference type="AlphaFoldDB" id="A0A7W6P841"/>
<dbReference type="RefSeq" id="WP_183481394.1">
    <property type="nucleotide sequence ID" value="NZ_JACIDZ010000001.1"/>
</dbReference>
<dbReference type="GO" id="GO:0006779">
    <property type="term" value="P:porphyrin-containing compound biosynthetic process"/>
    <property type="evidence" value="ECO:0007669"/>
    <property type="project" value="TreeGrafter"/>
</dbReference>
<feature type="domain" description="Radical SAM core" evidence="7">
    <location>
        <begin position="52"/>
        <end position="294"/>
    </location>
</feature>
<keyword evidence="3" id="KW-0479">Metal-binding</keyword>
<dbReference type="InterPro" id="IPR007197">
    <property type="entry name" value="rSAM"/>
</dbReference>
<dbReference type="InterPro" id="IPR013785">
    <property type="entry name" value="Aldolase_TIM"/>
</dbReference>
<dbReference type="GO" id="GO:0051539">
    <property type="term" value="F:4 iron, 4 sulfur cluster binding"/>
    <property type="evidence" value="ECO:0007669"/>
    <property type="project" value="TreeGrafter"/>
</dbReference>